<organism evidence="2 3">
    <name type="scientific">Lacibacter sediminis</name>
    <dbReference type="NCBI Taxonomy" id="2760713"/>
    <lineage>
        <taxon>Bacteria</taxon>
        <taxon>Pseudomonadati</taxon>
        <taxon>Bacteroidota</taxon>
        <taxon>Chitinophagia</taxon>
        <taxon>Chitinophagales</taxon>
        <taxon>Chitinophagaceae</taxon>
        <taxon>Lacibacter</taxon>
    </lineage>
</organism>
<feature type="domain" description="Multi-ubiquitin" evidence="1">
    <location>
        <begin position="16"/>
        <end position="86"/>
    </location>
</feature>
<dbReference type="Pfam" id="PF14452">
    <property type="entry name" value="Multi_ubiq"/>
    <property type="match status" value="1"/>
</dbReference>
<evidence type="ECO:0000313" key="2">
    <source>
        <dbReference type="EMBL" id="QNA45855.1"/>
    </source>
</evidence>
<reference evidence="3" key="1">
    <citation type="submission" date="2020-08" db="EMBL/GenBank/DDBJ databases">
        <title>Lacibacter sp. S13-6-6 genome sequencing.</title>
        <authorList>
            <person name="Jin L."/>
        </authorList>
    </citation>
    <scope>NUCLEOTIDE SEQUENCE [LARGE SCALE GENOMIC DNA]</scope>
    <source>
        <strain evidence="3">S13-6-6</strain>
    </source>
</reference>
<gene>
    <name evidence="2" type="ORF">H4075_06585</name>
</gene>
<proteinExistence type="predicted"/>
<dbReference type="EMBL" id="CP060007">
    <property type="protein sequence ID" value="QNA45855.1"/>
    <property type="molecule type" value="Genomic_DNA"/>
</dbReference>
<dbReference type="RefSeq" id="WP_182805272.1">
    <property type="nucleotide sequence ID" value="NZ_CP060007.1"/>
</dbReference>
<dbReference type="KEGG" id="lacs:H4075_06585"/>
<name>A0A7G5XK52_9BACT</name>
<dbReference type="AlphaFoldDB" id="A0A7G5XK52"/>
<keyword evidence="3" id="KW-1185">Reference proteome</keyword>
<dbReference type="Proteomes" id="UP000515344">
    <property type="component" value="Chromosome"/>
</dbReference>
<dbReference type="InterPro" id="IPR027802">
    <property type="entry name" value="Multi-ubiquitin_dom"/>
</dbReference>
<protein>
    <submittedName>
        <fullName evidence="2">Multiubiquitin domain-containing protein</fullName>
    </submittedName>
</protein>
<evidence type="ECO:0000259" key="1">
    <source>
        <dbReference type="Pfam" id="PF14452"/>
    </source>
</evidence>
<sequence length="89" mass="10123">MSNVVEKEDDKKDLVIIVNAEEKVWTDKSISFEQLAEIAYGSYEDNEAITYSITYKRGMGNKPEGSLIKGQSVQVKDKMIFNVTRTNRS</sequence>
<evidence type="ECO:0000313" key="3">
    <source>
        <dbReference type="Proteomes" id="UP000515344"/>
    </source>
</evidence>
<accession>A0A7G5XK52</accession>